<gene>
    <name evidence="2" type="ORF">MNEG_8192</name>
</gene>
<evidence type="ECO:0000313" key="3">
    <source>
        <dbReference type="Proteomes" id="UP000054498"/>
    </source>
</evidence>
<dbReference type="KEGG" id="mng:MNEG_8192"/>
<feature type="region of interest" description="Disordered" evidence="1">
    <location>
        <begin position="70"/>
        <end position="94"/>
    </location>
</feature>
<reference evidence="2 3" key="1">
    <citation type="journal article" date="2013" name="BMC Genomics">
        <title>Reconstruction of the lipid metabolism for the microalga Monoraphidium neglectum from its genome sequence reveals characteristics suitable for biofuel production.</title>
        <authorList>
            <person name="Bogen C."/>
            <person name="Al-Dilaimi A."/>
            <person name="Albersmeier A."/>
            <person name="Wichmann J."/>
            <person name="Grundmann M."/>
            <person name="Rupp O."/>
            <person name="Lauersen K.J."/>
            <person name="Blifernez-Klassen O."/>
            <person name="Kalinowski J."/>
            <person name="Goesmann A."/>
            <person name="Mussgnug J.H."/>
            <person name="Kruse O."/>
        </authorList>
    </citation>
    <scope>NUCLEOTIDE SEQUENCE [LARGE SCALE GENOMIC DNA]</scope>
    <source>
        <strain evidence="2 3">SAG 48.87</strain>
    </source>
</reference>
<dbReference type="EMBL" id="KK101747">
    <property type="protein sequence ID" value="KIY99772.1"/>
    <property type="molecule type" value="Genomic_DNA"/>
</dbReference>
<proteinExistence type="predicted"/>
<dbReference type="AlphaFoldDB" id="A0A0D2JKJ2"/>
<dbReference type="RefSeq" id="XP_013898792.1">
    <property type="nucleotide sequence ID" value="XM_014043338.1"/>
</dbReference>
<sequence>MAAEHVAGNMDKAVSSFIRSFEENYTKFEAAIRKRVDWSGRKKSEQPTLGRAKGGGGAVGAVGAAVEEWGGRQLGPRLGPALAASSDDDSEMSL</sequence>
<accession>A0A0D2JKJ2</accession>
<dbReference type="Proteomes" id="UP000054498">
    <property type="component" value="Unassembled WGS sequence"/>
</dbReference>
<keyword evidence="3" id="KW-1185">Reference proteome</keyword>
<evidence type="ECO:0000313" key="2">
    <source>
        <dbReference type="EMBL" id="KIY99772.1"/>
    </source>
</evidence>
<protein>
    <submittedName>
        <fullName evidence="2">Uncharacterized protein</fullName>
    </submittedName>
</protein>
<name>A0A0D2JKJ2_9CHLO</name>
<organism evidence="2 3">
    <name type="scientific">Monoraphidium neglectum</name>
    <dbReference type="NCBI Taxonomy" id="145388"/>
    <lineage>
        <taxon>Eukaryota</taxon>
        <taxon>Viridiplantae</taxon>
        <taxon>Chlorophyta</taxon>
        <taxon>core chlorophytes</taxon>
        <taxon>Chlorophyceae</taxon>
        <taxon>CS clade</taxon>
        <taxon>Sphaeropleales</taxon>
        <taxon>Selenastraceae</taxon>
        <taxon>Monoraphidium</taxon>
    </lineage>
</organism>
<evidence type="ECO:0000256" key="1">
    <source>
        <dbReference type="SAM" id="MobiDB-lite"/>
    </source>
</evidence>
<dbReference type="GeneID" id="25741068"/>